<evidence type="ECO:0000256" key="1">
    <source>
        <dbReference type="ARBA" id="ARBA00008791"/>
    </source>
</evidence>
<dbReference type="AlphaFoldDB" id="A0A495FPJ1"/>
<feature type="domain" description="UspA" evidence="2">
    <location>
        <begin position="8"/>
        <end position="142"/>
    </location>
</feature>
<name>A0A495FPJ1_9MICC</name>
<dbReference type="PRINTS" id="PR01438">
    <property type="entry name" value="UNVRSLSTRESS"/>
</dbReference>
<dbReference type="EMBL" id="RBIR01000001">
    <property type="protein sequence ID" value="RKR30326.1"/>
    <property type="molecule type" value="Genomic_DNA"/>
</dbReference>
<dbReference type="CDD" id="cd00293">
    <property type="entry name" value="USP-like"/>
    <property type="match status" value="1"/>
</dbReference>
<evidence type="ECO:0000259" key="2">
    <source>
        <dbReference type="Pfam" id="PF00582"/>
    </source>
</evidence>
<protein>
    <submittedName>
        <fullName evidence="3">Nucleotide-binding universal stress UspA family protein</fullName>
    </submittedName>
</protein>
<evidence type="ECO:0000313" key="4">
    <source>
        <dbReference type="Proteomes" id="UP000276055"/>
    </source>
</evidence>
<dbReference type="Proteomes" id="UP000276055">
    <property type="component" value="Unassembled WGS sequence"/>
</dbReference>
<dbReference type="OrthoDB" id="6174426at2"/>
<dbReference type="SUPFAM" id="SSF52402">
    <property type="entry name" value="Adenine nucleotide alpha hydrolases-like"/>
    <property type="match status" value="1"/>
</dbReference>
<gene>
    <name evidence="3" type="ORF">C8D78_0651</name>
</gene>
<dbReference type="PANTHER" id="PTHR46268:SF6">
    <property type="entry name" value="UNIVERSAL STRESS PROTEIN UP12"/>
    <property type="match status" value="1"/>
</dbReference>
<comment type="similarity">
    <text evidence="1">Belongs to the universal stress protein A family.</text>
</comment>
<dbReference type="InterPro" id="IPR006016">
    <property type="entry name" value="UspA"/>
</dbReference>
<dbReference type="RefSeq" id="WP_120950395.1">
    <property type="nucleotide sequence ID" value="NZ_RBIR01000001.1"/>
</dbReference>
<reference evidence="3 4" key="1">
    <citation type="submission" date="2018-10" db="EMBL/GenBank/DDBJ databases">
        <title>Genomic Encyclopedia of Type Strains, Phase IV (KMG-IV): sequencing the most valuable type-strain genomes for metagenomic binning, comparative biology and taxonomic classification.</title>
        <authorList>
            <person name="Goeker M."/>
        </authorList>
    </citation>
    <scope>NUCLEOTIDE SEQUENCE [LARGE SCALE GENOMIC DNA]</scope>
    <source>
        <strain evidence="3 4">DSM 25586</strain>
    </source>
</reference>
<comment type="caution">
    <text evidence="3">The sequence shown here is derived from an EMBL/GenBank/DDBJ whole genome shotgun (WGS) entry which is preliminary data.</text>
</comment>
<accession>A0A495FPJ1</accession>
<proteinExistence type="inferred from homology"/>
<dbReference type="PANTHER" id="PTHR46268">
    <property type="entry name" value="STRESS RESPONSE PROTEIN NHAX"/>
    <property type="match status" value="1"/>
</dbReference>
<evidence type="ECO:0000313" key="3">
    <source>
        <dbReference type="EMBL" id="RKR30326.1"/>
    </source>
</evidence>
<dbReference type="InterPro" id="IPR014729">
    <property type="entry name" value="Rossmann-like_a/b/a_fold"/>
</dbReference>
<sequence>MNEVRDVRTIVVGVDGSDASVEALRHAQGLAVPLSAHVVALACWDYPPVYDGYVAVGIDDFDVRAGEILAEAVAKAFGPETPGNVEARLVQGHPRHVLIEESKSADMLVLGRRGRGGFGGLLLGSVSSACVAHAHCPVLVVHTPETK</sequence>
<organism evidence="3 4">
    <name type="scientific">Arthrobacter oryzae</name>
    <dbReference type="NCBI Taxonomy" id="409290"/>
    <lineage>
        <taxon>Bacteria</taxon>
        <taxon>Bacillati</taxon>
        <taxon>Actinomycetota</taxon>
        <taxon>Actinomycetes</taxon>
        <taxon>Micrococcales</taxon>
        <taxon>Micrococcaceae</taxon>
        <taxon>Arthrobacter</taxon>
    </lineage>
</organism>
<dbReference type="Gene3D" id="3.40.50.620">
    <property type="entry name" value="HUPs"/>
    <property type="match status" value="1"/>
</dbReference>
<dbReference type="InterPro" id="IPR006015">
    <property type="entry name" value="Universal_stress_UspA"/>
</dbReference>
<dbReference type="Pfam" id="PF00582">
    <property type="entry name" value="Usp"/>
    <property type="match status" value="1"/>
</dbReference>